<proteinExistence type="predicted"/>
<feature type="compositionally biased region" description="Basic residues" evidence="1">
    <location>
        <begin position="67"/>
        <end position="77"/>
    </location>
</feature>
<gene>
    <name evidence="4" type="ORF">QCA50_003468</name>
</gene>
<dbReference type="AlphaFoldDB" id="A0AAW0GWF1"/>
<feature type="signal peptide" evidence="3">
    <location>
        <begin position="1"/>
        <end position="18"/>
    </location>
</feature>
<keyword evidence="3" id="KW-0732">Signal</keyword>
<feature type="transmembrane region" description="Helical" evidence="2">
    <location>
        <begin position="42"/>
        <end position="64"/>
    </location>
</feature>
<keyword evidence="5" id="KW-1185">Reference proteome</keyword>
<name>A0AAW0GWF1_9APHY</name>
<protein>
    <submittedName>
        <fullName evidence="4">Uncharacterized protein</fullName>
    </submittedName>
</protein>
<feature type="chain" id="PRO_5043799426" evidence="3">
    <location>
        <begin position="19"/>
        <end position="124"/>
    </location>
</feature>
<sequence length="124" mass="13850">MATLPSLLLFSCALLAMGAPIDEELDSLSEEEPSHLDKTWEIVLGVVVSLVVCAVIGTAVWVRIRRRRRQQTTKRRTSGSTRNSTADLGRTQEERKRPVIVNEDVISVPSPTLAKNQPRRGPYR</sequence>
<keyword evidence="2" id="KW-0472">Membrane</keyword>
<evidence type="ECO:0000313" key="5">
    <source>
        <dbReference type="Proteomes" id="UP001385951"/>
    </source>
</evidence>
<evidence type="ECO:0000256" key="2">
    <source>
        <dbReference type="SAM" id="Phobius"/>
    </source>
</evidence>
<keyword evidence="2" id="KW-1133">Transmembrane helix</keyword>
<accession>A0AAW0GWF1</accession>
<evidence type="ECO:0000256" key="1">
    <source>
        <dbReference type="SAM" id="MobiDB-lite"/>
    </source>
</evidence>
<keyword evidence="2" id="KW-0812">Transmembrane</keyword>
<feature type="region of interest" description="Disordered" evidence="1">
    <location>
        <begin position="67"/>
        <end position="124"/>
    </location>
</feature>
<evidence type="ECO:0000313" key="4">
    <source>
        <dbReference type="EMBL" id="KAK7693895.1"/>
    </source>
</evidence>
<dbReference type="EMBL" id="JASBNA010000003">
    <property type="protein sequence ID" value="KAK7693895.1"/>
    <property type="molecule type" value="Genomic_DNA"/>
</dbReference>
<evidence type="ECO:0000256" key="3">
    <source>
        <dbReference type="SAM" id="SignalP"/>
    </source>
</evidence>
<reference evidence="4 5" key="1">
    <citation type="submission" date="2022-09" db="EMBL/GenBank/DDBJ databases">
        <authorList>
            <person name="Palmer J.M."/>
        </authorList>
    </citation>
    <scope>NUCLEOTIDE SEQUENCE [LARGE SCALE GENOMIC DNA]</scope>
    <source>
        <strain evidence="4 5">DSM 7382</strain>
    </source>
</reference>
<dbReference type="Proteomes" id="UP001385951">
    <property type="component" value="Unassembled WGS sequence"/>
</dbReference>
<comment type="caution">
    <text evidence="4">The sequence shown here is derived from an EMBL/GenBank/DDBJ whole genome shotgun (WGS) entry which is preliminary data.</text>
</comment>
<organism evidence="4 5">
    <name type="scientific">Cerrena zonata</name>
    <dbReference type="NCBI Taxonomy" id="2478898"/>
    <lineage>
        <taxon>Eukaryota</taxon>
        <taxon>Fungi</taxon>
        <taxon>Dikarya</taxon>
        <taxon>Basidiomycota</taxon>
        <taxon>Agaricomycotina</taxon>
        <taxon>Agaricomycetes</taxon>
        <taxon>Polyporales</taxon>
        <taxon>Cerrenaceae</taxon>
        <taxon>Cerrena</taxon>
    </lineage>
</organism>